<dbReference type="Gene3D" id="3.40.630.30">
    <property type="match status" value="1"/>
</dbReference>
<dbReference type="AlphaFoldDB" id="A0AAP2GMB1"/>
<evidence type="ECO:0000256" key="1">
    <source>
        <dbReference type="ARBA" id="ARBA00022679"/>
    </source>
</evidence>
<dbReference type="Pfam" id="PF00583">
    <property type="entry name" value="Acetyltransf_1"/>
    <property type="match status" value="1"/>
</dbReference>
<accession>A0AAP2GMB1</accession>
<dbReference type="GO" id="GO:0008080">
    <property type="term" value="F:N-acetyltransferase activity"/>
    <property type="evidence" value="ECO:0007669"/>
    <property type="project" value="InterPro"/>
</dbReference>
<dbReference type="Proteomes" id="UP001319200">
    <property type="component" value="Unassembled WGS sequence"/>
</dbReference>
<dbReference type="InterPro" id="IPR000182">
    <property type="entry name" value="GNAT_dom"/>
</dbReference>
<evidence type="ECO:0000259" key="2">
    <source>
        <dbReference type="PROSITE" id="PS51186"/>
    </source>
</evidence>
<dbReference type="InterPro" id="IPR050769">
    <property type="entry name" value="NAT_camello-type"/>
</dbReference>
<dbReference type="RefSeq" id="WP_254170014.1">
    <property type="nucleotide sequence ID" value="NZ_JAHESF010000066.1"/>
</dbReference>
<comment type="caution">
    <text evidence="3">The sequence shown here is derived from an EMBL/GenBank/DDBJ whole genome shotgun (WGS) entry which is preliminary data.</text>
</comment>
<dbReference type="SUPFAM" id="SSF55729">
    <property type="entry name" value="Acyl-CoA N-acyltransferases (Nat)"/>
    <property type="match status" value="1"/>
</dbReference>
<proteinExistence type="predicted"/>
<dbReference type="PANTHER" id="PTHR13947">
    <property type="entry name" value="GNAT FAMILY N-ACETYLTRANSFERASE"/>
    <property type="match status" value="1"/>
</dbReference>
<sequence length="153" mass="17290">MSTYTIIDYEDRYQPAFRELNIKWLDQYNLTEAHDLEILADPRKTILDNGGFICLASDEGQIVGSAALIHEHDGIYELAKMGVAESHRQRGISRLLLETCLTKAKALNATKVILFSNHQLKAALGLYEKYGFRYVPVADSPFLTADIKMELIL</sequence>
<gene>
    <name evidence="3" type="ORF">KK083_30845</name>
</gene>
<keyword evidence="1" id="KW-0808">Transferase</keyword>
<name>A0AAP2GMB1_9BACT</name>
<dbReference type="PANTHER" id="PTHR13947:SF37">
    <property type="entry name" value="LD18367P"/>
    <property type="match status" value="1"/>
</dbReference>
<organism evidence="3 4">
    <name type="scientific">Chryseosolibacter histidini</name>
    <dbReference type="NCBI Taxonomy" id="2782349"/>
    <lineage>
        <taxon>Bacteria</taxon>
        <taxon>Pseudomonadati</taxon>
        <taxon>Bacteroidota</taxon>
        <taxon>Cytophagia</taxon>
        <taxon>Cytophagales</taxon>
        <taxon>Chryseotaleaceae</taxon>
        <taxon>Chryseosolibacter</taxon>
    </lineage>
</organism>
<protein>
    <submittedName>
        <fullName evidence="3">GNAT family N-acetyltransferase</fullName>
    </submittedName>
</protein>
<feature type="domain" description="N-acetyltransferase" evidence="2">
    <location>
        <begin position="4"/>
        <end position="153"/>
    </location>
</feature>
<dbReference type="PROSITE" id="PS51186">
    <property type="entry name" value="GNAT"/>
    <property type="match status" value="1"/>
</dbReference>
<dbReference type="EMBL" id="JAHESF010000066">
    <property type="protein sequence ID" value="MBT1701331.1"/>
    <property type="molecule type" value="Genomic_DNA"/>
</dbReference>
<keyword evidence="4" id="KW-1185">Reference proteome</keyword>
<evidence type="ECO:0000313" key="3">
    <source>
        <dbReference type="EMBL" id="MBT1701331.1"/>
    </source>
</evidence>
<dbReference type="InterPro" id="IPR016181">
    <property type="entry name" value="Acyl_CoA_acyltransferase"/>
</dbReference>
<dbReference type="CDD" id="cd04301">
    <property type="entry name" value="NAT_SF"/>
    <property type="match status" value="1"/>
</dbReference>
<reference evidence="3 4" key="1">
    <citation type="submission" date="2021-05" db="EMBL/GenBank/DDBJ databases">
        <title>A Polyphasic approach of four new species of the genus Ohtaekwangia: Ohtaekwangia histidinii sp. nov., Ohtaekwangia cretensis sp. nov., Ohtaekwangia indiensis sp. nov., Ohtaekwangia reichenbachii sp. nov. from diverse environment.</title>
        <authorList>
            <person name="Octaviana S."/>
        </authorList>
    </citation>
    <scope>NUCLEOTIDE SEQUENCE [LARGE SCALE GENOMIC DNA]</scope>
    <source>
        <strain evidence="3 4">PWU4</strain>
    </source>
</reference>
<evidence type="ECO:0000313" key="4">
    <source>
        <dbReference type="Proteomes" id="UP001319200"/>
    </source>
</evidence>